<dbReference type="InterPro" id="IPR001387">
    <property type="entry name" value="Cro/C1-type_HTH"/>
</dbReference>
<keyword evidence="3" id="KW-1185">Reference proteome</keyword>
<sequence>MERNVVINIKDLLAKYNISLRELSRRTDIRHAALNELANNEREFVYLNHLKKIADALDIDDMNEIIYFESSNRE</sequence>
<evidence type="ECO:0000259" key="1">
    <source>
        <dbReference type="PROSITE" id="PS50943"/>
    </source>
</evidence>
<accession>A0ABZ2CPQ0</accession>
<feature type="domain" description="HTH cro/C1-type" evidence="1">
    <location>
        <begin position="9"/>
        <end position="65"/>
    </location>
</feature>
<dbReference type="RefSeq" id="WP_338452565.1">
    <property type="nucleotide sequence ID" value="NZ_CP137640.1"/>
</dbReference>
<dbReference type="Pfam" id="PF13443">
    <property type="entry name" value="HTH_26"/>
    <property type="match status" value="1"/>
</dbReference>
<dbReference type="CDD" id="cd00093">
    <property type="entry name" value="HTH_XRE"/>
    <property type="match status" value="1"/>
</dbReference>
<dbReference type="Gene3D" id="1.10.260.40">
    <property type="entry name" value="lambda repressor-like DNA-binding domains"/>
    <property type="match status" value="1"/>
</dbReference>
<proteinExistence type="predicted"/>
<organism evidence="2 3">
    <name type="scientific">Niallia oryzisoli</name>
    <dbReference type="NCBI Taxonomy" id="1737571"/>
    <lineage>
        <taxon>Bacteria</taxon>
        <taxon>Bacillati</taxon>
        <taxon>Bacillota</taxon>
        <taxon>Bacilli</taxon>
        <taxon>Bacillales</taxon>
        <taxon>Bacillaceae</taxon>
        <taxon>Niallia</taxon>
    </lineage>
</organism>
<reference evidence="2 3" key="1">
    <citation type="submission" date="2023-10" db="EMBL/GenBank/DDBJ databases">
        <title>Niallia locisalis sp.nov. isolated from a salt pond sample.</title>
        <authorList>
            <person name="Li X.-J."/>
            <person name="Dong L."/>
        </authorList>
    </citation>
    <scope>NUCLEOTIDE SEQUENCE [LARGE SCALE GENOMIC DNA]</scope>
    <source>
        <strain evidence="2 3">DSM 29761</strain>
    </source>
</reference>
<name>A0ABZ2CPQ0_9BACI</name>
<dbReference type="PROSITE" id="PS50943">
    <property type="entry name" value="HTH_CROC1"/>
    <property type="match status" value="1"/>
</dbReference>
<dbReference type="SUPFAM" id="SSF47413">
    <property type="entry name" value="lambda repressor-like DNA-binding domains"/>
    <property type="match status" value="1"/>
</dbReference>
<gene>
    <name evidence="2" type="ORF">R4Z09_12200</name>
</gene>
<evidence type="ECO:0000313" key="2">
    <source>
        <dbReference type="EMBL" id="WVX83688.1"/>
    </source>
</evidence>
<evidence type="ECO:0000313" key="3">
    <source>
        <dbReference type="Proteomes" id="UP001357223"/>
    </source>
</evidence>
<protein>
    <submittedName>
        <fullName evidence="2">Helix-turn-helix transcriptional regulator</fullName>
    </submittedName>
</protein>
<dbReference type="Proteomes" id="UP001357223">
    <property type="component" value="Chromosome"/>
</dbReference>
<dbReference type="SMART" id="SM00530">
    <property type="entry name" value="HTH_XRE"/>
    <property type="match status" value="1"/>
</dbReference>
<dbReference type="EMBL" id="CP137640">
    <property type="protein sequence ID" value="WVX83688.1"/>
    <property type="molecule type" value="Genomic_DNA"/>
</dbReference>
<dbReference type="InterPro" id="IPR010982">
    <property type="entry name" value="Lambda_DNA-bd_dom_sf"/>
</dbReference>